<organism evidence="1">
    <name type="scientific">uncultured bacterium</name>
    <name type="common">gcode 4</name>
    <dbReference type="NCBI Taxonomy" id="1234023"/>
    <lineage>
        <taxon>Bacteria</taxon>
        <taxon>environmental samples</taxon>
    </lineage>
</organism>
<proteinExistence type="predicted"/>
<gene>
    <name evidence="1" type="ORF">ACD_3C00167G0008</name>
</gene>
<dbReference type="AlphaFoldDB" id="K2GWK4"/>
<dbReference type="EMBL" id="AMFJ01000441">
    <property type="protein sequence ID" value="EKE27710.1"/>
    <property type="molecule type" value="Genomic_DNA"/>
</dbReference>
<sequence>MKSQLKVEIIANGKPMNIYSHKRRNFVAAEEKTEFGIRVFNSSAMRILAVISIDGLSIVTGQPTIFDEGGYIISALGNADIRGWRINNEEIASFMFADTPGAYLNRFSIPKPENIGVIEIGLYKEKAFAAPLNLGHDAPAEGADIRLPRKIQGIALSDAMGSSDRNGLVVGFQREDFPVHAIIINYNTAENLRRGGIDIPIVS</sequence>
<comment type="caution">
    <text evidence="1">The sequence shown here is derived from an EMBL/GenBank/DDBJ whole genome shotgun (WGS) entry which is preliminary data.</text>
</comment>
<name>K2GWK4_9BACT</name>
<accession>K2GWK4</accession>
<protein>
    <submittedName>
        <fullName evidence="1">Uncharacterized protein</fullName>
    </submittedName>
</protein>
<evidence type="ECO:0000313" key="1">
    <source>
        <dbReference type="EMBL" id="EKE27710.1"/>
    </source>
</evidence>
<reference evidence="1" key="1">
    <citation type="journal article" date="2012" name="Science">
        <title>Fermentation, hydrogen, and sulfur metabolism in multiple uncultivated bacterial phyla.</title>
        <authorList>
            <person name="Wrighton K.C."/>
            <person name="Thomas B.C."/>
            <person name="Sharon I."/>
            <person name="Miller C.S."/>
            <person name="Castelle C.J."/>
            <person name="VerBerkmoes N.C."/>
            <person name="Wilkins M.J."/>
            <person name="Hettich R.L."/>
            <person name="Lipton M.S."/>
            <person name="Williams K.H."/>
            <person name="Long P.E."/>
            <person name="Banfield J.F."/>
        </authorList>
    </citation>
    <scope>NUCLEOTIDE SEQUENCE [LARGE SCALE GENOMIC DNA]</scope>
</reference>